<evidence type="ECO:0000313" key="1">
    <source>
        <dbReference type="EMBL" id="CAD5120017.1"/>
    </source>
</evidence>
<dbReference type="OrthoDB" id="5783533at2759"/>
<dbReference type="Gene3D" id="3.80.10.10">
    <property type="entry name" value="Ribonuclease Inhibitor"/>
    <property type="match status" value="1"/>
</dbReference>
<comment type="caution">
    <text evidence="1">The sequence shown here is derived from an EMBL/GenBank/DDBJ whole genome shotgun (WGS) entry which is preliminary data.</text>
</comment>
<dbReference type="PANTHER" id="PTHR12904:SF23">
    <property type="entry name" value="PROTEIN ZER-1 HOMOLOG"/>
    <property type="match status" value="1"/>
</dbReference>
<dbReference type="EMBL" id="CAJFCJ010000011">
    <property type="protein sequence ID" value="CAD5120017.1"/>
    <property type="molecule type" value="Genomic_DNA"/>
</dbReference>
<evidence type="ECO:0000313" key="2">
    <source>
        <dbReference type="Proteomes" id="UP000549394"/>
    </source>
</evidence>
<dbReference type="AlphaFoldDB" id="A0A7I8VVN1"/>
<organism evidence="1 2">
    <name type="scientific">Dimorphilus gyrociliatus</name>
    <dbReference type="NCBI Taxonomy" id="2664684"/>
    <lineage>
        <taxon>Eukaryota</taxon>
        <taxon>Metazoa</taxon>
        <taxon>Spiralia</taxon>
        <taxon>Lophotrochozoa</taxon>
        <taxon>Annelida</taxon>
        <taxon>Polychaeta</taxon>
        <taxon>Polychaeta incertae sedis</taxon>
        <taxon>Dinophilidae</taxon>
        <taxon>Dimorphilus</taxon>
    </lineage>
</organism>
<keyword evidence="2" id="KW-1185">Reference proteome</keyword>
<dbReference type="InterPro" id="IPR051341">
    <property type="entry name" value="Zyg-11_UBL_adapter"/>
</dbReference>
<proteinExistence type="predicted"/>
<name>A0A7I8VVN1_9ANNE</name>
<reference evidence="1 2" key="1">
    <citation type="submission" date="2020-08" db="EMBL/GenBank/DDBJ databases">
        <authorList>
            <person name="Hejnol A."/>
        </authorList>
    </citation>
    <scope>NUCLEOTIDE SEQUENCE [LARGE SCALE GENOMIC DNA]</scope>
</reference>
<dbReference type="Proteomes" id="UP000549394">
    <property type="component" value="Unassembled WGS sequence"/>
</dbReference>
<gene>
    <name evidence="1" type="ORF">DGYR_LOCUS8179</name>
</gene>
<dbReference type="InterPro" id="IPR032675">
    <property type="entry name" value="LRR_dom_sf"/>
</dbReference>
<sequence length="572" mass="67491">MNMFSLKELALQKIVKERESFFQNSPKNGYIIPYRIAEELLSRLDEEEFGIPENYIKCFLGKKAILKNVKMDGHRLSDKSYLSFLKCSYIETISIENIRHMGIKDWFHLVNGSNLRELSLKQCVFRLGNGNNSSVNLYDEFDLRSMKCLTVLNVSFTNFDYQYLNYICKELPDLEELNISSTLVDDLTPLEKLKNLKALNCSYCQDRALYLTYSSLHQLKKLEWLDLSQMMERRNEEEKISEFIVSAQWPNLQHLHMFGCWRLSPELIPIFLKNHSKLKYLGLNYSEQGSIDLNEIRQNYPYGSFPLVITELTMETFRNFLKYSLTAKKEFTEDLMSIYFKNCLAISNHDYEMTILSDFEKNQILDILIDYIVTAKNSLNSSLGSFELLNFVVGFHIYCSLFLRFKDLCSDWRKKKKIFDSCLTAFNHCVNEENINVLHLKLLHVYSNFFQTTQEKYGIAMKIFSKCQKSSDILESIPLLTELFSTLDWEELSDKNIQELHLSFIGFIDQSKRVLNYTESIVLLKELYQKKLRLRVKTSLQSIIKTVKINRWTKFKLSLRKTFNRLKLIKRK</sequence>
<dbReference type="SUPFAM" id="SSF52047">
    <property type="entry name" value="RNI-like"/>
    <property type="match status" value="1"/>
</dbReference>
<protein>
    <submittedName>
        <fullName evidence="1">DgyrCDS8599</fullName>
    </submittedName>
</protein>
<dbReference type="GO" id="GO:0031462">
    <property type="term" value="C:Cul2-RING ubiquitin ligase complex"/>
    <property type="evidence" value="ECO:0007669"/>
    <property type="project" value="TreeGrafter"/>
</dbReference>
<dbReference type="PANTHER" id="PTHR12904">
    <property type="match status" value="1"/>
</dbReference>
<accession>A0A7I8VVN1</accession>